<dbReference type="GO" id="GO:0000974">
    <property type="term" value="C:Prp19 complex"/>
    <property type="evidence" value="ECO:0007669"/>
    <property type="project" value="InterPro"/>
</dbReference>
<dbReference type="PROSITE" id="PS51294">
    <property type="entry name" value="HTH_MYB"/>
    <property type="match status" value="2"/>
</dbReference>
<evidence type="ECO:0000313" key="13">
    <source>
        <dbReference type="EMBL" id="GMM46594.1"/>
    </source>
</evidence>
<evidence type="ECO:0000256" key="8">
    <source>
        <dbReference type="ARBA" id="ARBA00034837"/>
    </source>
</evidence>
<feature type="coiled-coil region" evidence="9">
    <location>
        <begin position="163"/>
        <end position="206"/>
    </location>
</feature>
<dbReference type="SMART" id="SM00717">
    <property type="entry name" value="SANT"/>
    <property type="match status" value="2"/>
</dbReference>
<proteinExistence type="inferred from homology"/>
<keyword evidence="5" id="KW-0238">DNA-binding</keyword>
<evidence type="ECO:0000256" key="2">
    <source>
        <dbReference type="ARBA" id="ARBA00022664"/>
    </source>
</evidence>
<gene>
    <name evidence="13" type="ORF">DAPK24_031690</name>
</gene>
<reference evidence="13 14" key="1">
    <citation type="journal article" date="2023" name="Elife">
        <title>Identification of key yeast species and microbe-microbe interactions impacting larval growth of Drosophila in the wild.</title>
        <authorList>
            <person name="Mure A."/>
            <person name="Sugiura Y."/>
            <person name="Maeda R."/>
            <person name="Honda K."/>
            <person name="Sakurai N."/>
            <person name="Takahashi Y."/>
            <person name="Watada M."/>
            <person name="Katoh T."/>
            <person name="Gotoh A."/>
            <person name="Gotoh Y."/>
            <person name="Taniguchi I."/>
            <person name="Nakamura K."/>
            <person name="Hayashi T."/>
            <person name="Katayama T."/>
            <person name="Uemura T."/>
            <person name="Hattori Y."/>
        </authorList>
    </citation>
    <scope>NUCLEOTIDE SEQUENCE [LARGE SCALE GENOMIC DNA]</scope>
    <source>
        <strain evidence="13 14">PK-24</strain>
    </source>
</reference>
<evidence type="ECO:0000256" key="3">
    <source>
        <dbReference type="ARBA" id="ARBA00022728"/>
    </source>
</evidence>
<keyword evidence="4" id="KW-0677">Repeat</keyword>
<keyword evidence="6" id="KW-0508">mRNA splicing</keyword>
<keyword evidence="9" id="KW-0175">Coiled coil</keyword>
<comment type="caution">
    <text evidence="13">The sequence shown here is derived from an EMBL/GenBank/DDBJ whole genome shotgun (WGS) entry which is preliminary data.</text>
</comment>
<evidence type="ECO:0000259" key="12">
    <source>
        <dbReference type="PROSITE" id="PS51294"/>
    </source>
</evidence>
<evidence type="ECO:0000256" key="4">
    <source>
        <dbReference type="ARBA" id="ARBA00022737"/>
    </source>
</evidence>
<dbReference type="Pfam" id="PF00249">
    <property type="entry name" value="Myb_DNA-binding"/>
    <property type="match status" value="2"/>
</dbReference>
<dbReference type="PROSITE" id="PS50090">
    <property type="entry name" value="MYB_LIKE"/>
    <property type="match status" value="2"/>
</dbReference>
<feature type="region of interest" description="Disordered" evidence="10">
    <location>
        <begin position="278"/>
        <end position="309"/>
    </location>
</feature>
<dbReference type="GO" id="GO:0005681">
    <property type="term" value="C:spliceosomal complex"/>
    <property type="evidence" value="ECO:0007669"/>
    <property type="project" value="UniProtKB-KW"/>
</dbReference>
<sequence>MAPVYVKGGMWTNVEDEILKAAIAKYGLNQWSRVSSLLTRKNAKQCKLRWQEWLDPRIKKLDWSPEEDKRLLNLAKLRPNQWSSISLLLNRTANQCIERYQELISNSDVSQIEDGEKSTANRLLLTGNVESGQARGTGAGNSLGGLNLNPESKPARPDLDVDNEDEKEMISEAKARLANTQGKKAKRKARERLLEESKNVTELLRRRELKQVGIDRQLKYKKHFKDEMDYNADIAFERRPEAGIFDTSEELKIDIETKDMFDKRTKIQGTFNQEVEIQKRKDKKRKEQNKKLNEKKKNTSLSKPKLVDEGDDSNYLDELSKRRKLVFKENKEINEDLDQLIVASISEMKERNSGKSGMFSRKRLLEDATQDMTDFKDDKIKQKEAKRRKKQLKHKINEKLESLPAPVDDFEIDVNLLMTQDMIINDDRINFNDGIDIIKQKPQVIIDDEDKRRNQNTVKKELRKQIEEIETLQSIKEELPLIHRVEVNDNDSELDKSLKSIINEGRLVNLSVQKGDSVETMKNTLNVWNEVQEKINIEMGKIKKESTNKYEKQLERDERLENDVQKMKQYCEENLQNFINDFKTRFENNISSKKYAEDSKPVSKKQSIKRETEYIKQLIREKLTS</sequence>
<evidence type="ECO:0000256" key="9">
    <source>
        <dbReference type="SAM" id="Coils"/>
    </source>
</evidence>
<protein>
    <recommendedName>
        <fullName evidence="8">Pre-mRNA-splicing factor CEF1</fullName>
    </recommendedName>
</protein>
<dbReference type="InterPro" id="IPR047242">
    <property type="entry name" value="CDC5L/Cef1"/>
</dbReference>
<keyword evidence="2" id="KW-0507">mRNA processing</keyword>
<evidence type="ECO:0000256" key="1">
    <source>
        <dbReference type="ARBA" id="ARBA00010506"/>
    </source>
</evidence>
<dbReference type="InterPro" id="IPR009057">
    <property type="entry name" value="Homeodomain-like_sf"/>
</dbReference>
<comment type="similarity">
    <text evidence="1">Belongs to the CEF1 family.</text>
</comment>
<dbReference type="InterPro" id="IPR001005">
    <property type="entry name" value="SANT/Myb"/>
</dbReference>
<dbReference type="PANTHER" id="PTHR45885:SF1">
    <property type="entry name" value="CELL DIVISION CYCLE 5-LIKE PROTEIN"/>
    <property type="match status" value="1"/>
</dbReference>
<keyword evidence="14" id="KW-1185">Reference proteome</keyword>
<evidence type="ECO:0000256" key="10">
    <source>
        <dbReference type="SAM" id="MobiDB-lite"/>
    </source>
</evidence>
<dbReference type="PANTHER" id="PTHR45885">
    <property type="entry name" value="CELL DIVISION CYCLE 5-LIKE PROTEIN"/>
    <property type="match status" value="1"/>
</dbReference>
<feature type="domain" description="HTH myb-type" evidence="12">
    <location>
        <begin position="6"/>
        <end position="58"/>
    </location>
</feature>
<dbReference type="Proteomes" id="UP001378960">
    <property type="component" value="Unassembled WGS sequence"/>
</dbReference>
<dbReference type="SUPFAM" id="SSF46689">
    <property type="entry name" value="Homeodomain-like"/>
    <property type="match status" value="1"/>
</dbReference>
<dbReference type="CDD" id="cd00167">
    <property type="entry name" value="SANT"/>
    <property type="match status" value="1"/>
</dbReference>
<dbReference type="GO" id="GO:0003677">
    <property type="term" value="F:DNA binding"/>
    <property type="evidence" value="ECO:0007669"/>
    <property type="project" value="UniProtKB-KW"/>
</dbReference>
<evidence type="ECO:0000313" key="14">
    <source>
        <dbReference type="Proteomes" id="UP001378960"/>
    </source>
</evidence>
<feature type="domain" description="Myb-like" evidence="11">
    <location>
        <begin position="55"/>
        <end position="104"/>
    </location>
</feature>
<evidence type="ECO:0000256" key="7">
    <source>
        <dbReference type="ARBA" id="ARBA00023242"/>
    </source>
</evidence>
<evidence type="ECO:0000259" key="11">
    <source>
        <dbReference type="PROSITE" id="PS50090"/>
    </source>
</evidence>
<dbReference type="InterPro" id="IPR017930">
    <property type="entry name" value="Myb_dom"/>
</dbReference>
<dbReference type="GO" id="GO:0000398">
    <property type="term" value="P:mRNA splicing, via spliceosome"/>
    <property type="evidence" value="ECO:0007669"/>
    <property type="project" value="InterPro"/>
</dbReference>
<feature type="domain" description="Myb-like" evidence="11">
    <location>
        <begin position="7"/>
        <end position="54"/>
    </location>
</feature>
<name>A0AAV5R7I6_PICKL</name>
<dbReference type="FunFam" id="1.10.10.60:FF:000021">
    <property type="entry name" value="CDC5 cell division cycle 5-like"/>
    <property type="match status" value="1"/>
</dbReference>
<organism evidence="13 14">
    <name type="scientific">Pichia kluyveri</name>
    <name type="common">Yeast</name>
    <dbReference type="NCBI Taxonomy" id="36015"/>
    <lineage>
        <taxon>Eukaryota</taxon>
        <taxon>Fungi</taxon>
        <taxon>Dikarya</taxon>
        <taxon>Ascomycota</taxon>
        <taxon>Saccharomycotina</taxon>
        <taxon>Pichiomycetes</taxon>
        <taxon>Pichiales</taxon>
        <taxon>Pichiaceae</taxon>
        <taxon>Pichia</taxon>
    </lineage>
</organism>
<dbReference type="Gene3D" id="1.10.10.60">
    <property type="entry name" value="Homeodomain-like"/>
    <property type="match status" value="2"/>
</dbReference>
<accession>A0AAV5R7I6</accession>
<feature type="domain" description="HTH myb-type" evidence="12">
    <location>
        <begin position="59"/>
        <end position="108"/>
    </location>
</feature>
<dbReference type="EMBL" id="BTGB01000004">
    <property type="protein sequence ID" value="GMM46594.1"/>
    <property type="molecule type" value="Genomic_DNA"/>
</dbReference>
<keyword evidence="3" id="KW-0747">Spliceosome</keyword>
<feature type="coiled-coil region" evidence="9">
    <location>
        <begin position="452"/>
        <end position="479"/>
    </location>
</feature>
<dbReference type="AlphaFoldDB" id="A0AAV5R7I6"/>
<evidence type="ECO:0000256" key="5">
    <source>
        <dbReference type="ARBA" id="ARBA00023125"/>
    </source>
</evidence>
<feature type="region of interest" description="Disordered" evidence="10">
    <location>
        <begin position="126"/>
        <end position="158"/>
    </location>
</feature>
<evidence type="ECO:0000256" key="6">
    <source>
        <dbReference type="ARBA" id="ARBA00023187"/>
    </source>
</evidence>
<keyword evidence="7" id="KW-0539">Nucleus</keyword>